<evidence type="ECO:0000256" key="4">
    <source>
        <dbReference type="ARBA" id="ARBA00022989"/>
    </source>
</evidence>
<dbReference type="PROSITE" id="PS50041">
    <property type="entry name" value="C_TYPE_LECTIN_2"/>
    <property type="match status" value="1"/>
</dbReference>
<dbReference type="Pfam" id="PF00059">
    <property type="entry name" value="Lectin_C"/>
    <property type="match status" value="1"/>
</dbReference>
<dbReference type="Ensembl" id="ENSGAGT00000025564.1">
    <property type="protein sequence ID" value="ENSGAGP00000022437.1"/>
    <property type="gene ID" value="ENSGAGG00000016458.1"/>
</dbReference>
<comment type="subcellular location">
    <subcellularLocation>
        <location evidence="1">Membrane</location>
        <topology evidence="1">Single-pass type II membrane protein</topology>
    </subcellularLocation>
</comment>
<name>A0A452I4J5_9SAUR</name>
<reference evidence="8" key="3">
    <citation type="submission" date="2025-09" db="UniProtKB">
        <authorList>
            <consortium name="Ensembl"/>
        </authorList>
    </citation>
    <scope>IDENTIFICATION</scope>
</reference>
<dbReference type="GO" id="GO:0042269">
    <property type="term" value="P:regulation of natural killer cell mediated cytotoxicity"/>
    <property type="evidence" value="ECO:0007669"/>
    <property type="project" value="TreeGrafter"/>
</dbReference>
<dbReference type="Proteomes" id="UP000291020">
    <property type="component" value="Unassembled WGS sequence"/>
</dbReference>
<dbReference type="SUPFAM" id="SSF56436">
    <property type="entry name" value="C-type lectin-like"/>
    <property type="match status" value="1"/>
</dbReference>
<organism evidence="8 9">
    <name type="scientific">Gopherus agassizii</name>
    <name type="common">Agassiz's desert tortoise</name>
    <dbReference type="NCBI Taxonomy" id="38772"/>
    <lineage>
        <taxon>Eukaryota</taxon>
        <taxon>Metazoa</taxon>
        <taxon>Chordata</taxon>
        <taxon>Craniata</taxon>
        <taxon>Vertebrata</taxon>
        <taxon>Euteleostomi</taxon>
        <taxon>Archelosauria</taxon>
        <taxon>Testudinata</taxon>
        <taxon>Testudines</taxon>
        <taxon>Cryptodira</taxon>
        <taxon>Durocryptodira</taxon>
        <taxon>Testudinoidea</taxon>
        <taxon>Testudinidae</taxon>
        <taxon>Gopherus</taxon>
    </lineage>
</organism>
<protein>
    <recommendedName>
        <fullName evidence="7">C-type lectin domain-containing protein</fullName>
    </recommendedName>
</protein>
<dbReference type="PROSITE" id="PS51257">
    <property type="entry name" value="PROKAR_LIPOPROTEIN"/>
    <property type="match status" value="1"/>
</dbReference>
<keyword evidence="4 6" id="KW-1133">Transmembrane helix</keyword>
<dbReference type="GO" id="GO:0030246">
    <property type="term" value="F:carbohydrate binding"/>
    <property type="evidence" value="ECO:0007669"/>
    <property type="project" value="UniProtKB-KW"/>
</dbReference>
<dbReference type="GO" id="GO:0009986">
    <property type="term" value="C:cell surface"/>
    <property type="evidence" value="ECO:0007669"/>
    <property type="project" value="TreeGrafter"/>
</dbReference>
<keyword evidence="6" id="KW-0812">Transmembrane</keyword>
<evidence type="ECO:0000313" key="8">
    <source>
        <dbReference type="Ensembl" id="ENSGAGP00000022437.1"/>
    </source>
</evidence>
<dbReference type="InterPro" id="IPR016187">
    <property type="entry name" value="CTDL_fold"/>
</dbReference>
<keyword evidence="2" id="KW-0430">Lectin</keyword>
<evidence type="ECO:0000259" key="7">
    <source>
        <dbReference type="PROSITE" id="PS50041"/>
    </source>
</evidence>
<evidence type="ECO:0000313" key="9">
    <source>
        <dbReference type="Proteomes" id="UP000291020"/>
    </source>
</evidence>
<dbReference type="PANTHER" id="PTHR46784:SF1">
    <property type="entry name" value="KILLER CELL LECTIN-LIKE RECEPTOR SUBFAMILY B MEMBER 1"/>
    <property type="match status" value="1"/>
</dbReference>
<keyword evidence="6" id="KW-0472">Membrane</keyword>
<keyword evidence="9" id="KW-1185">Reference proteome</keyword>
<evidence type="ECO:0000256" key="1">
    <source>
        <dbReference type="ARBA" id="ARBA00004606"/>
    </source>
</evidence>
<proteinExistence type="predicted"/>
<feature type="transmembrane region" description="Helical" evidence="6">
    <location>
        <begin position="46"/>
        <end position="66"/>
    </location>
</feature>
<dbReference type="PANTHER" id="PTHR46784">
    <property type="entry name" value="KILLER CELL LECTIN-LIKE RECEPTOR SUBFAMILY B MEMBER 1"/>
    <property type="match status" value="1"/>
</dbReference>
<dbReference type="GO" id="GO:0038023">
    <property type="term" value="F:signaling receptor activity"/>
    <property type="evidence" value="ECO:0007669"/>
    <property type="project" value="TreeGrafter"/>
</dbReference>
<evidence type="ECO:0000256" key="2">
    <source>
        <dbReference type="ARBA" id="ARBA00022734"/>
    </source>
</evidence>
<reference evidence="9" key="1">
    <citation type="journal article" date="2017" name="PLoS ONE">
        <title>The Agassiz's desert tortoise genome provides a resource for the conservation of a threatened species.</title>
        <authorList>
            <person name="Tollis M."/>
            <person name="DeNardo D.F."/>
            <person name="Cornelius J.A."/>
            <person name="Dolby G.A."/>
            <person name="Edwards T."/>
            <person name="Henen B.T."/>
            <person name="Karl A.E."/>
            <person name="Murphy R.W."/>
            <person name="Kusumi K."/>
        </authorList>
    </citation>
    <scope>NUCLEOTIDE SEQUENCE [LARGE SCALE GENOMIC DNA]</scope>
</reference>
<feature type="domain" description="C-type lectin" evidence="7">
    <location>
        <begin position="89"/>
        <end position="199"/>
    </location>
</feature>
<dbReference type="InterPro" id="IPR051527">
    <property type="entry name" value="KLR_subfamily_B"/>
</dbReference>
<dbReference type="Gene3D" id="3.10.100.10">
    <property type="entry name" value="Mannose-Binding Protein A, subunit A"/>
    <property type="match status" value="1"/>
</dbReference>
<dbReference type="SMART" id="SM00034">
    <property type="entry name" value="CLECT"/>
    <property type="match status" value="1"/>
</dbReference>
<accession>A0A452I4J5</accession>
<dbReference type="AlphaFoldDB" id="A0A452I4J5"/>
<dbReference type="InterPro" id="IPR033992">
    <property type="entry name" value="NKR-like_CTLD"/>
</dbReference>
<dbReference type="GO" id="GO:0005886">
    <property type="term" value="C:plasma membrane"/>
    <property type="evidence" value="ECO:0007669"/>
    <property type="project" value="TreeGrafter"/>
</dbReference>
<sequence>MSPCRCQWVWVHHRQLSPRCMQTGSAFPPLILAACPQCPLWHRVGWAGNIVLLGAVIMLAVLDPLLRTVPFPPSEGSRCKLCPRHWALHRDKCYWLSEENQYWSWGRDDCLRRGSHLLVIQDRGELVRNFIQNIPGNQNLVWIGLNITSPGRKWTWVDGSPLNQTFAVSGPAEENSCAAVKKTQIKSEICNTDYKWICQKEAVLTAHNPPCNNLATP</sequence>
<evidence type="ECO:0000256" key="6">
    <source>
        <dbReference type="SAM" id="Phobius"/>
    </source>
</evidence>
<dbReference type="InterPro" id="IPR001304">
    <property type="entry name" value="C-type_lectin-like"/>
</dbReference>
<evidence type="ECO:0000256" key="3">
    <source>
        <dbReference type="ARBA" id="ARBA00022968"/>
    </source>
</evidence>
<dbReference type="InterPro" id="IPR016186">
    <property type="entry name" value="C-type_lectin-like/link_sf"/>
</dbReference>
<evidence type="ECO:0000256" key="5">
    <source>
        <dbReference type="ARBA" id="ARBA00023157"/>
    </source>
</evidence>
<reference evidence="8" key="2">
    <citation type="submission" date="2025-08" db="UniProtKB">
        <authorList>
            <consortium name="Ensembl"/>
        </authorList>
    </citation>
    <scope>IDENTIFICATION</scope>
</reference>
<keyword evidence="5" id="KW-1015">Disulfide bond</keyword>
<dbReference type="CDD" id="cd03593">
    <property type="entry name" value="CLECT_NK_receptors_like"/>
    <property type="match status" value="1"/>
</dbReference>
<keyword evidence="3" id="KW-0735">Signal-anchor</keyword>